<gene>
    <name evidence="2" type="ORF">BBP83_02290</name>
</gene>
<dbReference type="AlphaFoldDB" id="A0A1C3D0S3"/>
<comment type="caution">
    <text evidence="2">The sequence shown here is derived from an EMBL/GenBank/DDBJ whole genome shotgun (WGS) entry which is preliminary data.</text>
</comment>
<protein>
    <recommendedName>
        <fullName evidence="4">TIGR04219 family outer membrane beta-barrel protein</fullName>
    </recommendedName>
</protein>
<keyword evidence="3" id="KW-1185">Reference proteome</keyword>
<feature type="signal peptide" evidence="1">
    <location>
        <begin position="1"/>
        <end position="21"/>
    </location>
</feature>
<dbReference type="NCBIfam" id="TIGR04219">
    <property type="entry name" value="OMP_w_GlyGly"/>
    <property type="match status" value="1"/>
</dbReference>
<dbReference type="OrthoDB" id="6708408at2"/>
<dbReference type="STRING" id="1891224.BBP83_02290"/>
<organism evidence="2 3">
    <name type="scientific">Acinetobacter celticus</name>
    <dbReference type="NCBI Taxonomy" id="1891224"/>
    <lineage>
        <taxon>Bacteria</taxon>
        <taxon>Pseudomonadati</taxon>
        <taxon>Pseudomonadota</taxon>
        <taxon>Gammaproteobacteria</taxon>
        <taxon>Moraxellales</taxon>
        <taxon>Moraxellaceae</taxon>
        <taxon>Acinetobacter</taxon>
    </lineage>
</organism>
<dbReference type="Proteomes" id="UP000186553">
    <property type="component" value="Unassembled WGS sequence"/>
</dbReference>
<feature type="chain" id="PRO_5008671838" description="TIGR04219 family outer membrane beta-barrel protein" evidence="1">
    <location>
        <begin position="22"/>
        <end position="230"/>
    </location>
</feature>
<dbReference type="RefSeq" id="WP_068885785.1">
    <property type="nucleotide sequence ID" value="NZ_CBCRUU010000016.1"/>
</dbReference>
<dbReference type="EMBL" id="MBDL01000001">
    <property type="protein sequence ID" value="ODA14646.1"/>
    <property type="molecule type" value="Genomic_DNA"/>
</dbReference>
<evidence type="ECO:0000256" key="1">
    <source>
        <dbReference type="SAM" id="SignalP"/>
    </source>
</evidence>
<proteinExistence type="predicted"/>
<name>A0A1C3D0S3_9GAMM</name>
<sequence>MKVSKLFAMMIALGALHTAHADILAAKGSVEFWNYSADLSHPRDTNIHSPLHDDHAFSFSVALEHPVPLLPNLKIKHTNLQAESDERLSGVQRNQIDLNQSDFILYYEILDNIIDLDAGFGLKHLEGDIRYHFTNTQDIGTDLPMLYAQAGLNLPFTGLSANTEISMAGLNDAKITDVQAELKYNFIDSILVDFGATLGYRVLDIQLEQDHPQEVKMKFKGPYLGLEAHF</sequence>
<evidence type="ECO:0008006" key="4">
    <source>
        <dbReference type="Google" id="ProtNLM"/>
    </source>
</evidence>
<evidence type="ECO:0000313" key="2">
    <source>
        <dbReference type="EMBL" id="ODA14646.1"/>
    </source>
</evidence>
<evidence type="ECO:0000313" key="3">
    <source>
        <dbReference type="Proteomes" id="UP000186553"/>
    </source>
</evidence>
<reference evidence="2 3" key="1">
    <citation type="submission" date="2016-07" db="EMBL/GenBank/DDBJ databases">
        <title>Acinetobacter sp. ANC 4603.</title>
        <authorList>
            <person name="Radolfova-Krizova L."/>
            <person name="Nemec A."/>
        </authorList>
    </citation>
    <scope>NUCLEOTIDE SEQUENCE [LARGE SCALE GENOMIC DNA]</scope>
    <source>
        <strain evidence="2 3">ANC 4603</strain>
    </source>
</reference>
<keyword evidence="1" id="KW-0732">Signal</keyword>
<dbReference type="InterPro" id="IPR026387">
    <property type="entry name" value="OMP_w_GlyGly"/>
</dbReference>
<accession>A0A1C3D0S3</accession>